<dbReference type="InterPro" id="IPR035093">
    <property type="entry name" value="RelE/ParE_toxin_dom_sf"/>
</dbReference>
<proteinExistence type="inferred from homology"/>
<evidence type="ECO:0000313" key="8">
    <source>
        <dbReference type="EMBL" id="BAG00245.1"/>
    </source>
</evidence>
<dbReference type="PANTHER" id="PTHR38039">
    <property type="entry name" value="TOXIN YOEB"/>
    <property type="match status" value="1"/>
</dbReference>
<dbReference type="HOGENOM" id="CLU_169492_3_0_3"/>
<evidence type="ECO:0000256" key="3">
    <source>
        <dbReference type="ARBA" id="ARBA00022722"/>
    </source>
</evidence>
<dbReference type="GO" id="GO:0006401">
    <property type="term" value="P:RNA catabolic process"/>
    <property type="evidence" value="ECO:0007669"/>
    <property type="project" value="InterPro"/>
</dbReference>
<keyword evidence="3" id="KW-0540">Nuclease</keyword>
<dbReference type="NCBIfam" id="TIGR02116">
    <property type="entry name" value="toxin_Txe_YoeB"/>
    <property type="match status" value="1"/>
</dbReference>
<evidence type="ECO:0000256" key="5">
    <source>
        <dbReference type="ARBA" id="ARBA00022801"/>
    </source>
</evidence>
<comment type="similarity">
    <text evidence="1">Belongs to the YoeB family.</text>
</comment>
<dbReference type="GO" id="GO:0004519">
    <property type="term" value="F:endonuclease activity"/>
    <property type="evidence" value="ECO:0007669"/>
    <property type="project" value="UniProtKB-KW"/>
</dbReference>
<dbReference type="GO" id="GO:0016787">
    <property type="term" value="F:hydrolase activity"/>
    <property type="evidence" value="ECO:0007669"/>
    <property type="project" value="UniProtKB-KW"/>
</dbReference>
<keyword evidence="2" id="KW-1277">Toxin-antitoxin system</keyword>
<name>B0JN81_MICAN</name>
<dbReference type="SUPFAM" id="SSF143011">
    <property type="entry name" value="RelE-like"/>
    <property type="match status" value="1"/>
</dbReference>
<evidence type="ECO:0000313" key="9">
    <source>
        <dbReference type="Proteomes" id="UP000001510"/>
    </source>
</evidence>
<reference evidence="8 9" key="1">
    <citation type="journal article" date="2007" name="DNA Res.">
        <title>Complete genomic structure of the bloom-forming toxic cyanobacterium Microcystis aeruginosa NIES-843.</title>
        <authorList>
            <person name="Kaneko T."/>
            <person name="Nakajima N."/>
            <person name="Okamoto S."/>
            <person name="Suzuki I."/>
            <person name="Tanabe Y."/>
            <person name="Tamaoki M."/>
            <person name="Nakamura Y."/>
            <person name="Kasai F."/>
            <person name="Watanabe A."/>
            <person name="Kawashima K."/>
            <person name="Kishida Y."/>
            <person name="Ono A."/>
            <person name="Shimizu Y."/>
            <person name="Takahashi C."/>
            <person name="Minami C."/>
            <person name="Fujishiro T."/>
            <person name="Kohara M."/>
            <person name="Katoh M."/>
            <person name="Nakazaki N."/>
            <person name="Nakayama S."/>
            <person name="Yamada M."/>
            <person name="Tabata S."/>
            <person name="Watanabe M.M."/>
        </authorList>
    </citation>
    <scope>NUCLEOTIDE SEQUENCE [LARGE SCALE GENOMIC DNA]</scope>
    <source>
        <strain evidence="9">NIES-843 / IAM M-247</strain>
    </source>
</reference>
<keyword evidence="9" id="KW-1185">Reference proteome</keyword>
<sequence>MDADPFTGLGRPEPLKYIAADTWSRRIDLEHRLVYKVTGNKVYFLQARYHYQSG</sequence>
<dbReference type="InterPro" id="IPR009614">
    <property type="entry name" value="YoeB_toxin"/>
</dbReference>
<dbReference type="GO" id="GO:0045892">
    <property type="term" value="P:negative regulation of DNA-templated transcription"/>
    <property type="evidence" value="ECO:0007669"/>
    <property type="project" value="TreeGrafter"/>
</dbReference>
<evidence type="ECO:0000256" key="4">
    <source>
        <dbReference type="ARBA" id="ARBA00022759"/>
    </source>
</evidence>
<accession>B0JN81</accession>
<evidence type="ECO:0000256" key="1">
    <source>
        <dbReference type="ARBA" id="ARBA00008172"/>
    </source>
</evidence>
<dbReference type="Proteomes" id="UP000001510">
    <property type="component" value="Chromosome"/>
</dbReference>
<dbReference type="Gene3D" id="3.30.2310.20">
    <property type="entry name" value="RelE-like"/>
    <property type="match status" value="1"/>
</dbReference>
<dbReference type="STRING" id="449447.MAE_04230"/>
<evidence type="ECO:0000256" key="6">
    <source>
        <dbReference type="ARBA" id="ARBA00030388"/>
    </source>
</evidence>
<dbReference type="AlphaFoldDB" id="B0JN81"/>
<dbReference type="KEGG" id="mar:MAE_04230"/>
<dbReference type="PaxDb" id="449447-MAE_04230"/>
<dbReference type="EMBL" id="AP009552">
    <property type="protein sequence ID" value="BAG00245.1"/>
    <property type="molecule type" value="Genomic_DNA"/>
</dbReference>
<keyword evidence="5" id="KW-0378">Hydrolase</keyword>
<evidence type="ECO:0000256" key="7">
    <source>
        <dbReference type="ARBA" id="ARBA00050056"/>
    </source>
</evidence>
<dbReference type="Pfam" id="PF06769">
    <property type="entry name" value="YoeB_toxin"/>
    <property type="match status" value="1"/>
</dbReference>
<evidence type="ECO:0000256" key="2">
    <source>
        <dbReference type="ARBA" id="ARBA00022649"/>
    </source>
</evidence>
<protein>
    <recommendedName>
        <fullName evidence="7">Endoribonuclease YoeB</fullName>
    </recommendedName>
    <alternativeName>
        <fullName evidence="6">Putative mRNA interferase YoeB</fullName>
    </alternativeName>
</protein>
<organism evidence="8 9">
    <name type="scientific">Microcystis aeruginosa (strain NIES-843 / IAM M-2473)</name>
    <dbReference type="NCBI Taxonomy" id="449447"/>
    <lineage>
        <taxon>Bacteria</taxon>
        <taxon>Bacillati</taxon>
        <taxon>Cyanobacteriota</taxon>
        <taxon>Cyanophyceae</taxon>
        <taxon>Oscillatoriophycideae</taxon>
        <taxon>Chroococcales</taxon>
        <taxon>Microcystaceae</taxon>
        <taxon>Microcystis</taxon>
    </lineage>
</organism>
<dbReference type="EnsemblBacteria" id="BAG00245">
    <property type="protein sequence ID" value="BAG00245"/>
    <property type="gene ID" value="MAE_04230"/>
</dbReference>
<dbReference type="PANTHER" id="PTHR38039:SF1">
    <property type="entry name" value="TOXIN YOEB"/>
    <property type="match status" value="1"/>
</dbReference>
<keyword evidence="4" id="KW-0255">Endonuclease</keyword>
<gene>
    <name evidence="8" type="ordered locus">MAE_04230</name>
</gene>
<dbReference type="eggNOG" id="COG4115">
    <property type="taxonomic scope" value="Bacteria"/>
</dbReference>